<keyword evidence="5" id="KW-0676">Redox-active center</keyword>
<sequence length="93" mass="9916">VGDAAPEFTATDIDGGLVDMKALRGKPVWLLFMATWCTGCRTEMPDVQAAAKAMPGVQLVVVYVGEPQTAVSDYSKRVGNDFPEIADQGQQIA</sequence>
<evidence type="ECO:0000256" key="3">
    <source>
        <dbReference type="ARBA" id="ARBA00022968"/>
    </source>
</evidence>
<comment type="subcellular location">
    <subcellularLocation>
        <location evidence="1">Cell envelope</location>
    </subcellularLocation>
</comment>
<dbReference type="GO" id="GO:0030313">
    <property type="term" value="C:cell envelope"/>
    <property type="evidence" value="ECO:0007669"/>
    <property type="project" value="UniProtKB-SubCell"/>
</dbReference>
<keyword evidence="2" id="KW-0201">Cytochrome c-type biogenesis</keyword>
<accession>A0A3P1WHG3</accession>
<protein>
    <submittedName>
        <fullName evidence="7">TlpA family protein disulfide reductase</fullName>
    </submittedName>
</protein>
<dbReference type="PANTHER" id="PTHR42852:SF6">
    <property type="entry name" value="THIOL:DISULFIDE INTERCHANGE PROTEIN DSBE"/>
    <property type="match status" value="1"/>
</dbReference>
<dbReference type="InterPro" id="IPR000866">
    <property type="entry name" value="AhpC/TSA"/>
</dbReference>
<evidence type="ECO:0000256" key="5">
    <source>
        <dbReference type="ARBA" id="ARBA00023284"/>
    </source>
</evidence>
<dbReference type="AlphaFoldDB" id="A0A3P1WHG3"/>
<organism evidence="7 8">
    <name type="scientific">Arachnia propionica</name>
    <dbReference type="NCBI Taxonomy" id="1750"/>
    <lineage>
        <taxon>Bacteria</taxon>
        <taxon>Bacillati</taxon>
        <taxon>Actinomycetota</taxon>
        <taxon>Actinomycetes</taxon>
        <taxon>Propionibacteriales</taxon>
        <taxon>Propionibacteriaceae</taxon>
        <taxon>Arachnia</taxon>
    </lineage>
</organism>
<dbReference type="Proteomes" id="UP000280935">
    <property type="component" value="Unassembled WGS sequence"/>
</dbReference>
<dbReference type="InterPro" id="IPR050553">
    <property type="entry name" value="Thioredoxin_ResA/DsbE_sf"/>
</dbReference>
<dbReference type="PANTHER" id="PTHR42852">
    <property type="entry name" value="THIOL:DISULFIDE INTERCHANGE PROTEIN DSBE"/>
    <property type="match status" value="1"/>
</dbReference>
<evidence type="ECO:0000256" key="1">
    <source>
        <dbReference type="ARBA" id="ARBA00004196"/>
    </source>
</evidence>
<name>A0A3P1WHG3_9ACTN</name>
<dbReference type="OrthoDB" id="9790194at2"/>
<evidence type="ECO:0000313" key="8">
    <source>
        <dbReference type="Proteomes" id="UP000280935"/>
    </source>
</evidence>
<feature type="domain" description="Thioredoxin" evidence="6">
    <location>
        <begin position="1"/>
        <end position="93"/>
    </location>
</feature>
<feature type="non-terminal residue" evidence="7">
    <location>
        <position position="1"/>
    </location>
</feature>
<dbReference type="InterPro" id="IPR036249">
    <property type="entry name" value="Thioredoxin-like_sf"/>
</dbReference>
<evidence type="ECO:0000256" key="2">
    <source>
        <dbReference type="ARBA" id="ARBA00022748"/>
    </source>
</evidence>
<evidence type="ECO:0000313" key="7">
    <source>
        <dbReference type="EMBL" id="RRD45741.1"/>
    </source>
</evidence>
<keyword evidence="3" id="KW-0735">Signal-anchor</keyword>
<dbReference type="GO" id="GO:0017004">
    <property type="term" value="P:cytochrome complex assembly"/>
    <property type="evidence" value="ECO:0007669"/>
    <property type="project" value="UniProtKB-KW"/>
</dbReference>
<dbReference type="GO" id="GO:0016209">
    <property type="term" value="F:antioxidant activity"/>
    <property type="evidence" value="ECO:0007669"/>
    <property type="project" value="InterPro"/>
</dbReference>
<keyword evidence="4" id="KW-1015">Disulfide bond</keyword>
<dbReference type="EMBL" id="RQYT01000180">
    <property type="protein sequence ID" value="RRD45741.1"/>
    <property type="molecule type" value="Genomic_DNA"/>
</dbReference>
<dbReference type="SUPFAM" id="SSF52833">
    <property type="entry name" value="Thioredoxin-like"/>
    <property type="match status" value="1"/>
</dbReference>
<keyword evidence="3" id="KW-0812">Transmembrane</keyword>
<dbReference type="CDD" id="cd02966">
    <property type="entry name" value="TlpA_like_family"/>
    <property type="match status" value="1"/>
</dbReference>
<dbReference type="PROSITE" id="PS51352">
    <property type="entry name" value="THIOREDOXIN_2"/>
    <property type="match status" value="1"/>
</dbReference>
<dbReference type="GO" id="GO:0016491">
    <property type="term" value="F:oxidoreductase activity"/>
    <property type="evidence" value="ECO:0007669"/>
    <property type="project" value="InterPro"/>
</dbReference>
<gene>
    <name evidence="7" type="ORF">EII35_15730</name>
</gene>
<proteinExistence type="predicted"/>
<dbReference type="RefSeq" id="WP_125229357.1">
    <property type="nucleotide sequence ID" value="NZ_RQYT01000180.1"/>
</dbReference>
<feature type="non-terminal residue" evidence="7">
    <location>
        <position position="93"/>
    </location>
</feature>
<dbReference type="Gene3D" id="3.40.30.10">
    <property type="entry name" value="Glutaredoxin"/>
    <property type="match status" value="1"/>
</dbReference>
<reference evidence="7 8" key="1">
    <citation type="submission" date="2018-11" db="EMBL/GenBank/DDBJ databases">
        <title>Genomes From Bacteria Associated with the Canine Oral Cavity: a Test Case for Automated Genome-Based Taxonomic Assignment.</title>
        <authorList>
            <person name="Coil D.A."/>
            <person name="Jospin G."/>
            <person name="Darling A.E."/>
            <person name="Wallis C."/>
            <person name="Davis I.J."/>
            <person name="Harris S."/>
            <person name="Eisen J.A."/>
            <person name="Holcombe L.J."/>
            <person name="O'Flynn C."/>
        </authorList>
    </citation>
    <scope>NUCLEOTIDE SEQUENCE [LARGE SCALE GENOMIC DNA]</scope>
    <source>
        <strain evidence="7 8">OH2822_COT-296</strain>
    </source>
</reference>
<dbReference type="InterPro" id="IPR013766">
    <property type="entry name" value="Thioredoxin_domain"/>
</dbReference>
<evidence type="ECO:0000259" key="6">
    <source>
        <dbReference type="PROSITE" id="PS51352"/>
    </source>
</evidence>
<evidence type="ECO:0000256" key="4">
    <source>
        <dbReference type="ARBA" id="ARBA00023157"/>
    </source>
</evidence>
<comment type="caution">
    <text evidence="7">The sequence shown here is derived from an EMBL/GenBank/DDBJ whole genome shotgun (WGS) entry which is preliminary data.</text>
</comment>
<dbReference type="Pfam" id="PF00578">
    <property type="entry name" value="AhpC-TSA"/>
    <property type="match status" value="1"/>
</dbReference>